<dbReference type="PRINTS" id="PR00245">
    <property type="entry name" value="OLFACTORYR"/>
</dbReference>
<evidence type="ECO:0000256" key="4">
    <source>
        <dbReference type="ARBA" id="ARBA00022692"/>
    </source>
</evidence>
<evidence type="ECO:0000313" key="12">
    <source>
        <dbReference type="Ensembl" id="ENSLLEP00000010076.1"/>
    </source>
</evidence>
<dbReference type="AlphaFoldDB" id="A0A8C5M841"/>
<dbReference type="InterPro" id="IPR000725">
    <property type="entry name" value="Olfact_rcpt"/>
</dbReference>
<evidence type="ECO:0000256" key="9">
    <source>
        <dbReference type="RuleBase" id="RU000688"/>
    </source>
</evidence>
<evidence type="ECO:0000256" key="10">
    <source>
        <dbReference type="RuleBase" id="RU363047"/>
    </source>
</evidence>
<dbReference type="FunFam" id="1.20.1070.10:FF:000008">
    <property type="entry name" value="Olfactory receptor"/>
    <property type="match status" value="1"/>
</dbReference>
<keyword evidence="5 10" id="KW-0552">Olfaction</keyword>
<keyword evidence="4 9" id="KW-0812">Transmembrane</keyword>
<dbReference type="GO" id="GO:0004930">
    <property type="term" value="F:G protein-coupled receptor activity"/>
    <property type="evidence" value="ECO:0007669"/>
    <property type="project" value="UniProtKB-KW"/>
</dbReference>
<feature type="transmembrane region" description="Helical" evidence="10">
    <location>
        <begin position="25"/>
        <end position="47"/>
    </location>
</feature>
<dbReference type="SUPFAM" id="SSF81321">
    <property type="entry name" value="Family A G protein-coupled receptor-like"/>
    <property type="match status" value="1"/>
</dbReference>
<keyword evidence="7 10" id="KW-0472">Membrane</keyword>
<feature type="transmembrane region" description="Helical" evidence="10">
    <location>
        <begin position="141"/>
        <end position="164"/>
    </location>
</feature>
<proteinExistence type="inferred from homology"/>
<sequence>MESGNRTKVTEFVLLGFSGGPFVEMIIVILICAVYVTLLTANGLLILAVSFDRRLHNSMYFFLLNLSLINLCSPSVTIPKMLVNFGSGRYSISLAGCAAQVFFYLILGESECILLVFMAYDRFVAICNPLRYSTIMSRSACVWMISATWTVSCVTSSVDIFVVFSMTFCNPNIINHFICEIPSLMQLSCSYNYVLNGLRVGGSTVLLLVPLVAILFSYIRISYSVARIKSGRYKAFSTCFSHLMVVTLFYGTVMVPYMRPRHSAADNTDKVMSVFCTIITPLLNPLIYSLRNKDVLRAMKQLGKLK</sequence>
<keyword evidence="6 10" id="KW-1133">Transmembrane helix</keyword>
<evidence type="ECO:0000313" key="13">
    <source>
        <dbReference type="Proteomes" id="UP000694569"/>
    </source>
</evidence>
<keyword evidence="2 10" id="KW-1003">Cell membrane</keyword>
<feature type="transmembrane region" description="Helical" evidence="10">
    <location>
        <begin position="59"/>
        <end position="78"/>
    </location>
</feature>
<keyword evidence="9" id="KW-0297">G-protein coupled receptor</keyword>
<feature type="transmembrane region" description="Helical" evidence="10">
    <location>
        <begin position="271"/>
        <end position="290"/>
    </location>
</feature>
<keyword evidence="9" id="KW-0675">Receptor</keyword>
<comment type="subcellular location">
    <subcellularLocation>
        <location evidence="1 10">Cell membrane</location>
        <topology evidence="1 10">Multi-pass membrane protein</topology>
    </subcellularLocation>
</comment>
<organism evidence="12 13">
    <name type="scientific">Leptobrachium leishanense</name>
    <name type="common">Leishan spiny toad</name>
    <dbReference type="NCBI Taxonomy" id="445787"/>
    <lineage>
        <taxon>Eukaryota</taxon>
        <taxon>Metazoa</taxon>
        <taxon>Chordata</taxon>
        <taxon>Craniata</taxon>
        <taxon>Vertebrata</taxon>
        <taxon>Euteleostomi</taxon>
        <taxon>Amphibia</taxon>
        <taxon>Batrachia</taxon>
        <taxon>Anura</taxon>
        <taxon>Pelobatoidea</taxon>
        <taxon>Megophryidae</taxon>
        <taxon>Leptobrachium</taxon>
    </lineage>
</organism>
<dbReference type="GeneTree" id="ENSGT01140000282496"/>
<protein>
    <recommendedName>
        <fullName evidence="10">Olfactory receptor</fullName>
    </recommendedName>
</protein>
<feature type="domain" description="G-protein coupled receptors family 1 profile" evidence="11">
    <location>
        <begin position="41"/>
        <end position="288"/>
    </location>
</feature>
<dbReference type="PANTHER" id="PTHR26453">
    <property type="entry name" value="OLFACTORY RECEPTOR"/>
    <property type="match status" value="1"/>
</dbReference>
<evidence type="ECO:0000256" key="7">
    <source>
        <dbReference type="ARBA" id="ARBA00023136"/>
    </source>
</evidence>
<dbReference type="GO" id="GO:0005886">
    <property type="term" value="C:plasma membrane"/>
    <property type="evidence" value="ECO:0007669"/>
    <property type="project" value="UniProtKB-SubCell"/>
</dbReference>
<dbReference type="Ensembl" id="ENSLLET00000010469.1">
    <property type="protein sequence ID" value="ENSLLEP00000010076.1"/>
    <property type="gene ID" value="ENSLLEG00000006419.1"/>
</dbReference>
<dbReference type="PROSITE" id="PS00237">
    <property type="entry name" value="G_PROTEIN_RECEP_F1_1"/>
    <property type="match status" value="1"/>
</dbReference>
<feature type="transmembrane region" description="Helical" evidence="10">
    <location>
        <begin position="90"/>
        <end position="120"/>
    </location>
</feature>
<dbReference type="GO" id="GO:0004984">
    <property type="term" value="F:olfactory receptor activity"/>
    <property type="evidence" value="ECO:0007669"/>
    <property type="project" value="InterPro"/>
</dbReference>
<dbReference type="OrthoDB" id="9444602at2759"/>
<reference evidence="12" key="1">
    <citation type="submission" date="2025-08" db="UniProtKB">
        <authorList>
            <consortium name="Ensembl"/>
        </authorList>
    </citation>
    <scope>IDENTIFICATION</scope>
</reference>
<feature type="transmembrane region" description="Helical" evidence="10">
    <location>
        <begin position="200"/>
        <end position="221"/>
    </location>
</feature>
<evidence type="ECO:0000256" key="8">
    <source>
        <dbReference type="ARBA" id="ARBA00023224"/>
    </source>
</evidence>
<dbReference type="PROSITE" id="PS50262">
    <property type="entry name" value="G_PROTEIN_RECEP_F1_2"/>
    <property type="match status" value="1"/>
</dbReference>
<reference evidence="12" key="2">
    <citation type="submission" date="2025-09" db="UniProtKB">
        <authorList>
            <consortium name="Ensembl"/>
        </authorList>
    </citation>
    <scope>IDENTIFICATION</scope>
</reference>
<dbReference type="Proteomes" id="UP000694569">
    <property type="component" value="Unplaced"/>
</dbReference>
<name>A0A8C5M841_9ANUR</name>
<evidence type="ECO:0000256" key="2">
    <source>
        <dbReference type="ARBA" id="ARBA00022475"/>
    </source>
</evidence>
<dbReference type="PRINTS" id="PR00237">
    <property type="entry name" value="GPCRRHODOPSN"/>
</dbReference>
<keyword evidence="3 10" id="KW-0716">Sensory transduction</keyword>
<evidence type="ECO:0000256" key="3">
    <source>
        <dbReference type="ARBA" id="ARBA00022606"/>
    </source>
</evidence>
<evidence type="ECO:0000259" key="11">
    <source>
        <dbReference type="PROSITE" id="PS50262"/>
    </source>
</evidence>
<keyword evidence="13" id="KW-1185">Reference proteome</keyword>
<comment type="similarity">
    <text evidence="9">Belongs to the G-protein coupled receptor 1 family.</text>
</comment>
<keyword evidence="8 9" id="KW-0807">Transducer</keyword>
<evidence type="ECO:0000256" key="5">
    <source>
        <dbReference type="ARBA" id="ARBA00022725"/>
    </source>
</evidence>
<accession>A0A8C5M841</accession>
<evidence type="ECO:0000256" key="1">
    <source>
        <dbReference type="ARBA" id="ARBA00004651"/>
    </source>
</evidence>
<dbReference type="Gene3D" id="1.20.1070.10">
    <property type="entry name" value="Rhodopsin 7-helix transmembrane proteins"/>
    <property type="match status" value="1"/>
</dbReference>
<dbReference type="InterPro" id="IPR017452">
    <property type="entry name" value="GPCR_Rhodpsn_7TM"/>
</dbReference>
<dbReference type="InterPro" id="IPR000276">
    <property type="entry name" value="GPCR_Rhodpsn"/>
</dbReference>
<feature type="transmembrane region" description="Helical" evidence="10">
    <location>
        <begin position="233"/>
        <end position="251"/>
    </location>
</feature>
<dbReference type="Pfam" id="PF13853">
    <property type="entry name" value="7tm_4"/>
    <property type="match status" value="1"/>
</dbReference>
<evidence type="ECO:0000256" key="6">
    <source>
        <dbReference type="ARBA" id="ARBA00022989"/>
    </source>
</evidence>